<dbReference type="GeneID" id="92769159"/>
<dbReference type="Pfam" id="PF10939">
    <property type="entry name" value="DUF2631"/>
    <property type="match status" value="1"/>
</dbReference>
<reference evidence="5" key="2">
    <citation type="submission" date="2023-03" db="EMBL/GenBank/DDBJ databases">
        <title>Corynebacterium amycolatum SB-1.</title>
        <authorList>
            <person name="Jo H."/>
        </authorList>
    </citation>
    <scope>NUCLEOTIDE SEQUENCE</scope>
    <source>
        <strain evidence="5">SB-1</strain>
    </source>
</reference>
<dbReference type="Proteomes" id="UP000595198">
    <property type="component" value="Chromosome"/>
</dbReference>
<evidence type="ECO:0000313" key="3">
    <source>
        <dbReference type="EMBL" id="QPR30243.1"/>
    </source>
</evidence>
<dbReference type="Proteomes" id="UP001220238">
    <property type="component" value="Chromosome"/>
</dbReference>
<dbReference type="Proteomes" id="UP001223646">
    <property type="component" value="Unassembled WGS sequence"/>
</dbReference>
<name>A0A1V2C2T8_CORAY</name>
<feature type="transmembrane region" description="Helical" evidence="1">
    <location>
        <begin position="60"/>
        <end position="79"/>
    </location>
</feature>
<evidence type="ECO:0000313" key="2">
    <source>
        <dbReference type="EMBL" id="MEO3717529.1"/>
    </source>
</evidence>
<evidence type="ECO:0000313" key="5">
    <source>
        <dbReference type="EMBL" id="WET43121.1"/>
    </source>
</evidence>
<proteinExistence type="predicted"/>
<dbReference type="EMBL" id="CP065628">
    <property type="protein sequence ID" value="QPR30243.1"/>
    <property type="molecule type" value="Genomic_DNA"/>
</dbReference>
<dbReference type="EMBL" id="CP120206">
    <property type="protein sequence ID" value="WET43121.1"/>
    <property type="molecule type" value="Genomic_DNA"/>
</dbReference>
<protein>
    <submittedName>
        <fullName evidence="2">DUF2631 domain-containing protein</fullName>
    </submittedName>
</protein>
<keyword evidence="7" id="KW-1185">Reference proteome</keyword>
<dbReference type="RefSeq" id="WP_038628682.1">
    <property type="nucleotide sequence ID" value="NZ_CP046975.1"/>
</dbReference>
<organism evidence="2 8">
    <name type="scientific">Corynebacterium amycolatum</name>
    <dbReference type="NCBI Taxonomy" id="43765"/>
    <lineage>
        <taxon>Bacteria</taxon>
        <taxon>Bacillati</taxon>
        <taxon>Actinomycetota</taxon>
        <taxon>Actinomycetes</taxon>
        <taxon>Mycobacteriales</taxon>
        <taxon>Corynebacteriaceae</taxon>
        <taxon>Corynebacterium</taxon>
    </lineage>
</organism>
<reference evidence="2" key="4">
    <citation type="submission" date="2024-05" db="EMBL/GenBank/DDBJ databases">
        <authorList>
            <person name="Wolfe A."/>
        </authorList>
    </citation>
    <scope>NUCLEOTIDE SEQUENCE</scope>
    <source>
        <strain evidence="2">UMB1064</strain>
    </source>
</reference>
<sequence length="133" mass="14783">MSNHEPKEEIYRGVSTLDEPSAKWGWHGISKSAMQKAGWISVIFLLGMTIGNHKGNVENWWLVAIAALIAIGLLLQLFAPQGSQVRTVTGHNKPEGHIEPEWARDQVNGTGVYANLTDSQLRSWNRLPEGQNQ</sequence>
<gene>
    <name evidence="3" type="ORF">I6G95_08410</name>
    <name evidence="4" type="ORF">I6H48_08980</name>
    <name evidence="5" type="ORF">P2W56_06610</name>
    <name evidence="2" type="ORF">QP460_008005</name>
</gene>
<dbReference type="Proteomes" id="UP000594774">
    <property type="component" value="Chromosome"/>
</dbReference>
<dbReference type="EMBL" id="CP066023">
    <property type="protein sequence ID" value="QQB82081.1"/>
    <property type="molecule type" value="Genomic_DNA"/>
</dbReference>
<keyword evidence="1" id="KW-0472">Membrane</keyword>
<evidence type="ECO:0000256" key="1">
    <source>
        <dbReference type="SAM" id="Phobius"/>
    </source>
</evidence>
<dbReference type="AlphaFoldDB" id="A0A1V2C2T8"/>
<evidence type="ECO:0000313" key="6">
    <source>
        <dbReference type="Proteomes" id="UP000594774"/>
    </source>
</evidence>
<dbReference type="EMBL" id="JASOOY020000030">
    <property type="protein sequence ID" value="MEO3717529.1"/>
    <property type="molecule type" value="Genomic_DNA"/>
</dbReference>
<dbReference type="OrthoDB" id="3401220at2"/>
<keyword evidence="1" id="KW-1133">Transmembrane helix</keyword>
<evidence type="ECO:0000313" key="8">
    <source>
        <dbReference type="Proteomes" id="UP001223646"/>
    </source>
</evidence>
<accession>A0A1V2C2T8</accession>
<dbReference type="InterPro" id="IPR024341">
    <property type="entry name" value="DUF2631"/>
</dbReference>
<reference evidence="6 7" key="1">
    <citation type="submission" date="2020-12" db="EMBL/GenBank/DDBJ databases">
        <title>FDA dAtabase for Regulatory Grade micrObial Sequences (FDA-ARGOS): Supporting development and validation of Infectious Disease Dx tests.</title>
        <authorList>
            <person name="Sproer C."/>
            <person name="Gronow S."/>
            <person name="Severitt S."/>
            <person name="Schroder I."/>
            <person name="Tallon L."/>
            <person name="Sadzewicz L."/>
            <person name="Zhao X."/>
            <person name="Boylan J."/>
            <person name="Ott S."/>
            <person name="Bowen H."/>
            <person name="Vavikolanu K."/>
            <person name="Mehta A."/>
            <person name="Aluvathingal J."/>
            <person name="Nadendla S."/>
            <person name="Lowell S."/>
            <person name="Myers T."/>
            <person name="Yan Y."/>
            <person name="Sichtig H."/>
        </authorList>
    </citation>
    <scope>NUCLEOTIDE SEQUENCE [LARGE SCALE GENOMIC DNA]</scope>
    <source>
        <strain evidence="3 6">FDAARGOS_938</strain>
        <strain evidence="4 7">FDAARGOS_991</strain>
    </source>
</reference>
<evidence type="ECO:0000313" key="7">
    <source>
        <dbReference type="Proteomes" id="UP000595198"/>
    </source>
</evidence>
<evidence type="ECO:0000313" key="4">
    <source>
        <dbReference type="EMBL" id="QQB82081.1"/>
    </source>
</evidence>
<reference evidence="2" key="3">
    <citation type="submission" date="2023-05" db="EMBL/GenBank/DDBJ databases">
        <authorList>
            <person name="Du J."/>
        </authorList>
    </citation>
    <scope>NUCLEOTIDE SEQUENCE</scope>
    <source>
        <strain evidence="2">UMB1064</strain>
    </source>
</reference>
<keyword evidence="1" id="KW-0812">Transmembrane</keyword>